<protein>
    <submittedName>
        <fullName evidence="4">F420-0 ABC transporter substrate-binding protein</fullName>
    </submittedName>
</protein>
<feature type="signal peptide" evidence="2">
    <location>
        <begin position="1"/>
        <end position="20"/>
    </location>
</feature>
<evidence type="ECO:0000256" key="2">
    <source>
        <dbReference type="SAM" id="SignalP"/>
    </source>
</evidence>
<comment type="similarity">
    <text evidence="1">Belongs to the bacterial solute-binding protein 8 family.</text>
</comment>
<dbReference type="EMBL" id="JBHSQI010000002">
    <property type="protein sequence ID" value="MFC6152869.1"/>
    <property type="molecule type" value="Genomic_DNA"/>
</dbReference>
<dbReference type="PROSITE" id="PS51257">
    <property type="entry name" value="PROKAR_LIPOPROTEIN"/>
    <property type="match status" value="1"/>
</dbReference>
<comment type="caution">
    <text evidence="4">The sequence shown here is derived from an EMBL/GenBank/DDBJ whole genome shotgun (WGS) entry which is preliminary data.</text>
</comment>
<organism evidence="4 5">
    <name type="scientific">Nocardioides yefusunii</name>
    <dbReference type="NCBI Taxonomy" id="2500546"/>
    <lineage>
        <taxon>Bacteria</taxon>
        <taxon>Bacillati</taxon>
        <taxon>Actinomycetota</taxon>
        <taxon>Actinomycetes</taxon>
        <taxon>Propionibacteriales</taxon>
        <taxon>Nocardioidaceae</taxon>
        <taxon>Nocardioides</taxon>
    </lineage>
</organism>
<dbReference type="PANTHER" id="PTHR30535">
    <property type="entry name" value="VITAMIN B12-BINDING PROTEIN"/>
    <property type="match status" value="1"/>
</dbReference>
<sequence>MKTRFLLPLAALALALTACATDAEAPVEDDDVRTLSNCGVRVEVDPSRAPERIVTIKSSSTELALALGLGDRIVGQAFSDGPVPEQWAAEAAKLPVLAEKAPNQETVLEVEPDLVFAGWESNLAADTAGERDVLAKLGVATYVAPSACQSTGAPEKMTFDLLFSQLREAGEVLGAPAAAKQLVAEQRDQLETLGTVTEGTTALWWSSGVDTPFVGGGTGAPQMVMDAIGLTNVAGGVDDTWTSLGWEAVVESDPDVLVLVDAEWNKAETKIEFLESNPATAAMTAVKEKRYLVIPFPSGEAGVRSVDAAASLLEQATELGFAAEGGAEDGAEDGAKDGQQ</sequence>
<dbReference type="NCBIfam" id="TIGR03868">
    <property type="entry name" value="F420-O_ABCperi"/>
    <property type="match status" value="1"/>
</dbReference>
<feature type="domain" description="Fe/B12 periplasmic-binding" evidence="3">
    <location>
        <begin position="52"/>
        <end position="324"/>
    </location>
</feature>
<evidence type="ECO:0000259" key="3">
    <source>
        <dbReference type="PROSITE" id="PS50983"/>
    </source>
</evidence>
<dbReference type="PANTHER" id="PTHR30535:SF7">
    <property type="entry name" value="IRON(III) DICITRATE-BINDING PROTEIN"/>
    <property type="match status" value="1"/>
</dbReference>
<keyword evidence="5" id="KW-1185">Reference proteome</keyword>
<accession>A0ABW1QTQ3</accession>
<dbReference type="InterPro" id="IPR002491">
    <property type="entry name" value="ABC_transptr_periplasmic_BD"/>
</dbReference>
<reference evidence="5" key="1">
    <citation type="journal article" date="2019" name="Int. J. Syst. Evol. Microbiol.">
        <title>The Global Catalogue of Microorganisms (GCM) 10K type strain sequencing project: providing services to taxonomists for standard genome sequencing and annotation.</title>
        <authorList>
            <consortium name="The Broad Institute Genomics Platform"/>
            <consortium name="The Broad Institute Genome Sequencing Center for Infectious Disease"/>
            <person name="Wu L."/>
            <person name="Ma J."/>
        </authorList>
    </citation>
    <scope>NUCLEOTIDE SEQUENCE [LARGE SCALE GENOMIC DNA]</scope>
    <source>
        <strain evidence="5">DFY28</strain>
    </source>
</reference>
<dbReference type="Proteomes" id="UP001596098">
    <property type="component" value="Unassembled WGS sequence"/>
</dbReference>
<dbReference type="Gene3D" id="3.40.50.1980">
    <property type="entry name" value="Nitrogenase molybdenum iron protein domain"/>
    <property type="match status" value="2"/>
</dbReference>
<dbReference type="RefSeq" id="WP_206611375.1">
    <property type="nucleotide sequence ID" value="NZ_CP034929.1"/>
</dbReference>
<evidence type="ECO:0000313" key="4">
    <source>
        <dbReference type="EMBL" id="MFC6152869.1"/>
    </source>
</evidence>
<evidence type="ECO:0000256" key="1">
    <source>
        <dbReference type="ARBA" id="ARBA00008814"/>
    </source>
</evidence>
<keyword evidence="2" id="KW-0732">Signal</keyword>
<feature type="chain" id="PRO_5045299369" evidence="2">
    <location>
        <begin position="21"/>
        <end position="340"/>
    </location>
</feature>
<proteinExistence type="inferred from homology"/>
<dbReference type="InterPro" id="IPR022287">
    <property type="entry name" value="ABC_trnsptr_F420-0_sub-bd_pred"/>
</dbReference>
<dbReference type="Pfam" id="PF01497">
    <property type="entry name" value="Peripla_BP_2"/>
    <property type="match status" value="1"/>
</dbReference>
<evidence type="ECO:0000313" key="5">
    <source>
        <dbReference type="Proteomes" id="UP001596098"/>
    </source>
</evidence>
<gene>
    <name evidence="4" type="ORF">ACFPWU_04200</name>
</gene>
<dbReference type="SUPFAM" id="SSF53807">
    <property type="entry name" value="Helical backbone' metal receptor"/>
    <property type="match status" value="1"/>
</dbReference>
<name>A0ABW1QTQ3_9ACTN</name>
<dbReference type="PROSITE" id="PS50983">
    <property type="entry name" value="FE_B12_PBP"/>
    <property type="match status" value="1"/>
</dbReference>
<dbReference type="InterPro" id="IPR050902">
    <property type="entry name" value="ABC_Transporter_SBP"/>
</dbReference>